<sequence length="825" mass="84314">MTVLPSDDLFDSATLLARDPGAARRTAERTLASRPGPAARAEATRLLGLCLYEQGDTAGAERVLRRAAAIGAAAGQHRAVERARRARLAIRSQHGGPGLSGPRLGGSASPPAALLLRLGVDHAQRGRFAAAAEEFGAALTALPDDGGHFPPALLCNRGRALLYAGRGAEAEDDLQRALGLAEQRALGYLRGAVLQNLACLAGWHGDTARALELFAAAEATASPGRRTALALDRADALLSAGMRDEAAHCLASASPDRGAPGAEAASALLLAAKYRLSRGEHSRALDLARRLLRSFPPESLWSALARTVEWAALCLLRPDPAPFLAAVPSLPASPVGPPPGAGAPAAPLRTGALRADTLRAAARCVPYLPPTADGGRAGRARSAALERVERGDHSGALRLLCAVRSARLPGHMEAAGHAFPQEREIAAAALARALAAGCGAAALDWLEFTARAGSAAPTGGCTARTWAGSVDRFRGARLRAGADPGAAEEFRRPSGRLLSAQWHRCRPGRRAEPSGGAAEALRERLGDRAFIGYARSGGVHAAVTVAGGDVRVHPLPDAGEAEDAVAKLLFAARSRAALDGDPGAPLPAGDTDAVERLLLRPVAAAVGDRPLVLLPAPYAQGLPWGLLPSLRGREVCIAPSPGAWAALDADRGAAAGPALLACGPGLDGGREELRALRNRYGGAEVLERAGTAAVLRRLPGAPLAHLIGHGSVPSGTPMLSGILFADGPLFAYDVELLPGAPRLTVLSSCWTGRSVPAPSGAPLGLAAALIARGGRTVVAGVLPVRDGCIRGPMERFHAALAGGAGPARAVADHLAAYGFVCLGAG</sequence>
<feature type="repeat" description="TPR" evidence="1">
    <location>
        <begin position="112"/>
        <end position="145"/>
    </location>
</feature>
<protein>
    <submittedName>
        <fullName evidence="3">Tetratricopeptide (TPR) repeat protein</fullName>
    </submittedName>
</protein>
<accession>A0A7W8QS04</accession>
<proteinExistence type="predicted"/>
<dbReference type="AlphaFoldDB" id="A0A7W8QS04"/>
<dbReference type="PROSITE" id="PS50005">
    <property type="entry name" value="TPR"/>
    <property type="match status" value="1"/>
</dbReference>
<dbReference type="SMART" id="SM00028">
    <property type="entry name" value="TPR"/>
    <property type="match status" value="4"/>
</dbReference>
<evidence type="ECO:0000259" key="2">
    <source>
        <dbReference type="Pfam" id="PF12770"/>
    </source>
</evidence>
<dbReference type="InterPro" id="IPR024983">
    <property type="entry name" value="CHAT_dom"/>
</dbReference>
<keyword evidence="4" id="KW-1185">Reference proteome</keyword>
<dbReference type="SUPFAM" id="SSF48452">
    <property type="entry name" value="TPR-like"/>
    <property type="match status" value="1"/>
</dbReference>
<gene>
    <name evidence="3" type="ORF">HDA36_005587</name>
</gene>
<keyword evidence="1" id="KW-0802">TPR repeat</keyword>
<organism evidence="3 4">
    <name type="scientific">Nocardiopsis composta</name>
    <dbReference type="NCBI Taxonomy" id="157465"/>
    <lineage>
        <taxon>Bacteria</taxon>
        <taxon>Bacillati</taxon>
        <taxon>Actinomycetota</taxon>
        <taxon>Actinomycetes</taxon>
        <taxon>Streptosporangiales</taxon>
        <taxon>Nocardiopsidaceae</taxon>
        <taxon>Nocardiopsis</taxon>
    </lineage>
</organism>
<name>A0A7W8QS04_9ACTN</name>
<dbReference type="InterPro" id="IPR011990">
    <property type="entry name" value="TPR-like_helical_dom_sf"/>
</dbReference>
<dbReference type="Proteomes" id="UP000572635">
    <property type="component" value="Unassembled WGS sequence"/>
</dbReference>
<dbReference type="Pfam" id="PF12770">
    <property type="entry name" value="CHAT"/>
    <property type="match status" value="1"/>
</dbReference>
<evidence type="ECO:0000313" key="3">
    <source>
        <dbReference type="EMBL" id="MBB5435439.1"/>
    </source>
</evidence>
<evidence type="ECO:0000256" key="1">
    <source>
        <dbReference type="PROSITE-ProRule" id="PRU00339"/>
    </source>
</evidence>
<dbReference type="RefSeq" id="WP_312893902.1">
    <property type="nucleotide sequence ID" value="NZ_BAAAJD010000047.1"/>
</dbReference>
<comment type="caution">
    <text evidence="3">The sequence shown here is derived from an EMBL/GenBank/DDBJ whole genome shotgun (WGS) entry which is preliminary data.</text>
</comment>
<dbReference type="Gene3D" id="1.25.40.10">
    <property type="entry name" value="Tetratricopeptide repeat domain"/>
    <property type="match status" value="1"/>
</dbReference>
<reference evidence="3 4" key="1">
    <citation type="submission" date="2020-08" db="EMBL/GenBank/DDBJ databases">
        <title>Sequencing the genomes of 1000 actinobacteria strains.</title>
        <authorList>
            <person name="Klenk H.-P."/>
        </authorList>
    </citation>
    <scope>NUCLEOTIDE SEQUENCE [LARGE SCALE GENOMIC DNA]</scope>
    <source>
        <strain evidence="3 4">DSM 44551</strain>
    </source>
</reference>
<dbReference type="InterPro" id="IPR019734">
    <property type="entry name" value="TPR_rpt"/>
</dbReference>
<feature type="domain" description="CHAT" evidence="2">
    <location>
        <begin position="597"/>
        <end position="811"/>
    </location>
</feature>
<dbReference type="EMBL" id="JACHDB010000002">
    <property type="protein sequence ID" value="MBB5435439.1"/>
    <property type="molecule type" value="Genomic_DNA"/>
</dbReference>
<evidence type="ECO:0000313" key="4">
    <source>
        <dbReference type="Proteomes" id="UP000572635"/>
    </source>
</evidence>